<feature type="domain" description="DUF4232" evidence="2">
    <location>
        <begin position="114"/>
        <end position="238"/>
    </location>
</feature>
<accession>A0A553Z3M5</accession>
<protein>
    <submittedName>
        <fullName evidence="3">DUF4232 domain-containing protein</fullName>
    </submittedName>
</protein>
<feature type="compositionally biased region" description="Low complexity" evidence="1">
    <location>
        <begin position="55"/>
        <end position="92"/>
    </location>
</feature>
<evidence type="ECO:0000256" key="1">
    <source>
        <dbReference type="SAM" id="MobiDB-lite"/>
    </source>
</evidence>
<name>A0A553Z3M5_9ACTN</name>
<dbReference type="Proteomes" id="UP000320888">
    <property type="component" value="Unassembled WGS sequence"/>
</dbReference>
<dbReference type="InterPro" id="IPR025326">
    <property type="entry name" value="DUF4232"/>
</dbReference>
<dbReference type="Pfam" id="PF14016">
    <property type="entry name" value="DUF4232"/>
    <property type="match status" value="1"/>
</dbReference>
<comment type="caution">
    <text evidence="3">The sequence shown here is derived from an EMBL/GenBank/DDBJ whole genome shotgun (WGS) entry which is preliminary data.</text>
</comment>
<dbReference type="OrthoDB" id="3854042at2"/>
<feature type="region of interest" description="Disordered" evidence="1">
    <location>
        <begin position="1"/>
        <end position="20"/>
    </location>
</feature>
<reference evidence="3 4" key="1">
    <citation type="submission" date="2019-07" db="EMBL/GenBank/DDBJ databases">
        <title>Draft genome for Streptomyces benahoarensis MZ03-48.</title>
        <authorList>
            <person name="Gonzalez-Pimentel J.L."/>
        </authorList>
    </citation>
    <scope>NUCLEOTIDE SEQUENCE [LARGE SCALE GENOMIC DNA]</scope>
    <source>
        <strain evidence="3 4">MZ03-48</strain>
    </source>
</reference>
<proteinExistence type="predicted"/>
<feature type="region of interest" description="Disordered" evidence="1">
    <location>
        <begin position="55"/>
        <end position="113"/>
    </location>
</feature>
<organism evidence="3 4">
    <name type="scientific">Streptomyces benahoarensis</name>
    <dbReference type="NCBI Taxonomy" id="2595054"/>
    <lineage>
        <taxon>Bacteria</taxon>
        <taxon>Bacillati</taxon>
        <taxon>Actinomycetota</taxon>
        <taxon>Actinomycetes</taxon>
        <taxon>Kitasatosporales</taxon>
        <taxon>Streptomycetaceae</taxon>
        <taxon>Streptomyces</taxon>
    </lineage>
</organism>
<evidence type="ECO:0000313" key="4">
    <source>
        <dbReference type="Proteomes" id="UP000320888"/>
    </source>
</evidence>
<evidence type="ECO:0000259" key="2">
    <source>
        <dbReference type="Pfam" id="PF14016"/>
    </source>
</evidence>
<evidence type="ECO:0000313" key="3">
    <source>
        <dbReference type="EMBL" id="TSB36086.1"/>
    </source>
</evidence>
<sequence>MSGSTPNGAPPPFFCRAPRGPRMPFRLRRSLALAAVVGATVFATTACDSGADAPAAAVQSGDAGSPAAGSPAIGSSAVSAPAAGTPSASDAGQAPASPGAGKGGDSGEEAGDACTTDKVQLEFADAGGTRPAVLLKATNISDTACTAYGFPSVGHPGAQAPVAAAPRTDAHATVDLDPGETAYAALLLPEKGAHPRQAASFTLGLRGKDGDPLDATATLKAPGEGLTVNDASRVTAWQADQEDALG</sequence>
<keyword evidence="4" id="KW-1185">Reference proteome</keyword>
<gene>
    <name evidence="3" type="ORF">FNZ23_20060</name>
</gene>
<dbReference type="AlphaFoldDB" id="A0A553Z3M5"/>
<dbReference type="EMBL" id="VKLS01000282">
    <property type="protein sequence ID" value="TSB36086.1"/>
    <property type="molecule type" value="Genomic_DNA"/>
</dbReference>